<evidence type="ECO:0000313" key="10">
    <source>
        <dbReference type="RefSeq" id="XP_016978050.1"/>
    </source>
</evidence>
<evidence type="ECO:0000256" key="1">
    <source>
        <dbReference type="ARBA" id="ARBA00004414"/>
    </source>
</evidence>
<evidence type="ECO:0000256" key="4">
    <source>
        <dbReference type="ARBA" id="ARBA00005975"/>
    </source>
</evidence>
<dbReference type="InterPro" id="IPR037519">
    <property type="entry name" value="LITAF_fam"/>
</dbReference>
<dbReference type="GO" id="GO:0031902">
    <property type="term" value="C:late endosome membrane"/>
    <property type="evidence" value="ECO:0007669"/>
    <property type="project" value="UniProtKB-SubCell"/>
</dbReference>
<evidence type="ECO:0000256" key="5">
    <source>
        <dbReference type="ARBA" id="ARBA00022723"/>
    </source>
</evidence>
<dbReference type="PANTHER" id="PTHR23292">
    <property type="entry name" value="LIPOPOLYSACCHARIDE-INDUCED TUMOR NECROSIS FACTOR-ALPHA FACTOR"/>
    <property type="match status" value="1"/>
</dbReference>
<feature type="transmembrane region" description="Helical" evidence="8">
    <location>
        <begin position="74"/>
        <end position="96"/>
    </location>
</feature>
<dbReference type="GO" id="GO:0008270">
    <property type="term" value="F:zinc ion binding"/>
    <property type="evidence" value="ECO:0007669"/>
    <property type="project" value="TreeGrafter"/>
</dbReference>
<name>A0A6P4EIM0_DRORH</name>
<reference evidence="10" key="1">
    <citation type="submission" date="2025-08" db="UniProtKB">
        <authorList>
            <consortium name="RefSeq"/>
        </authorList>
    </citation>
    <scope>IDENTIFICATION</scope>
</reference>
<dbReference type="PROSITE" id="PS51837">
    <property type="entry name" value="LITAF"/>
    <property type="match status" value="1"/>
</dbReference>
<dbReference type="Pfam" id="PF10601">
    <property type="entry name" value="zf-LITAF-like"/>
    <property type="match status" value="1"/>
</dbReference>
<comment type="similarity">
    <text evidence="4">Belongs to the CDIP1/LITAF family.</text>
</comment>
<evidence type="ECO:0000259" key="9">
    <source>
        <dbReference type="PROSITE" id="PS51837"/>
    </source>
</evidence>
<dbReference type="OrthoDB" id="5599753at2759"/>
<evidence type="ECO:0000256" key="6">
    <source>
        <dbReference type="ARBA" id="ARBA00022833"/>
    </source>
</evidence>
<evidence type="ECO:0000256" key="2">
    <source>
        <dbReference type="ARBA" id="ARBA00004481"/>
    </source>
</evidence>
<accession>A0A6P4EIM0</accession>
<organism evidence="10">
    <name type="scientific">Drosophila rhopaloa</name>
    <name type="common">Fruit fly</name>
    <dbReference type="NCBI Taxonomy" id="1041015"/>
    <lineage>
        <taxon>Eukaryota</taxon>
        <taxon>Metazoa</taxon>
        <taxon>Ecdysozoa</taxon>
        <taxon>Arthropoda</taxon>
        <taxon>Hexapoda</taxon>
        <taxon>Insecta</taxon>
        <taxon>Pterygota</taxon>
        <taxon>Neoptera</taxon>
        <taxon>Endopterygota</taxon>
        <taxon>Diptera</taxon>
        <taxon>Brachycera</taxon>
        <taxon>Muscomorpha</taxon>
        <taxon>Ephydroidea</taxon>
        <taxon>Drosophilidae</taxon>
        <taxon>Drosophila</taxon>
        <taxon>Sophophora</taxon>
    </lineage>
</organism>
<protein>
    <submittedName>
        <fullName evidence="10">Cell death-inducing p53-target protein 1</fullName>
    </submittedName>
</protein>
<proteinExistence type="inferred from homology"/>
<evidence type="ECO:0000256" key="7">
    <source>
        <dbReference type="ARBA" id="ARBA00023136"/>
    </source>
</evidence>
<gene>
    <name evidence="10" type="primary">LOC108043755</name>
</gene>
<dbReference type="InterPro" id="IPR006629">
    <property type="entry name" value="LITAF"/>
</dbReference>
<sequence>MSVPAHSNYVRPPTPPPSYLEAISGDSNISENNRCASTESVATQDILGRTSMHMICPSCHAEIKTTTITRPGTFTYVSAFFTCLFTFGLGCCLIPFCIDDCKEVDHSCPNCEESLDHWIKSNIL</sequence>
<dbReference type="GO" id="GO:0005765">
    <property type="term" value="C:lysosomal membrane"/>
    <property type="evidence" value="ECO:0007669"/>
    <property type="project" value="UniProtKB-SubCell"/>
</dbReference>
<keyword evidence="8" id="KW-0812">Transmembrane</keyword>
<evidence type="ECO:0000256" key="3">
    <source>
        <dbReference type="ARBA" id="ARBA00004630"/>
    </source>
</evidence>
<dbReference type="SMART" id="SM00714">
    <property type="entry name" value="LITAF"/>
    <property type="match status" value="1"/>
</dbReference>
<dbReference type="PANTHER" id="PTHR23292:SF6">
    <property type="entry name" value="FI16602P1-RELATED"/>
    <property type="match status" value="1"/>
</dbReference>
<feature type="domain" description="LITAF" evidence="9">
    <location>
        <begin position="36"/>
        <end position="120"/>
    </location>
</feature>
<keyword evidence="7 8" id="KW-0472">Membrane</keyword>
<keyword evidence="8" id="KW-1133">Transmembrane helix</keyword>
<comment type="subcellular location">
    <subcellularLocation>
        <location evidence="2">Endosome membrane</location>
        <topology evidence="2">Peripheral membrane protein</topology>
    </subcellularLocation>
    <subcellularLocation>
        <location evidence="1">Late endosome membrane</location>
    </subcellularLocation>
    <subcellularLocation>
        <location evidence="3">Lysosome membrane</location>
        <topology evidence="3">Peripheral membrane protein</topology>
        <orientation evidence="3">Cytoplasmic side</orientation>
    </subcellularLocation>
</comment>
<dbReference type="RefSeq" id="XP_016978050.1">
    <property type="nucleotide sequence ID" value="XM_017122561.1"/>
</dbReference>
<dbReference type="AlphaFoldDB" id="A0A6P4EIM0"/>
<evidence type="ECO:0000256" key="8">
    <source>
        <dbReference type="SAM" id="Phobius"/>
    </source>
</evidence>
<keyword evidence="6" id="KW-0862">Zinc</keyword>
<keyword evidence="5" id="KW-0479">Metal-binding</keyword>